<dbReference type="Proteomes" id="UP000199055">
    <property type="component" value="Unassembled WGS sequence"/>
</dbReference>
<protein>
    <submittedName>
        <fullName evidence="2">Uncharacterized protein</fullName>
    </submittedName>
</protein>
<dbReference type="EMBL" id="FOET01000001">
    <property type="protein sequence ID" value="SEP65721.1"/>
    <property type="molecule type" value="Genomic_DNA"/>
</dbReference>
<evidence type="ECO:0000313" key="2">
    <source>
        <dbReference type="EMBL" id="SEP65721.1"/>
    </source>
</evidence>
<accession>A0A1H8ZN82</accession>
<name>A0A1H8ZN82_9ACTN</name>
<proteinExistence type="predicted"/>
<organism evidence="2 3">
    <name type="scientific">Streptomyces radiopugnans</name>
    <dbReference type="NCBI Taxonomy" id="403935"/>
    <lineage>
        <taxon>Bacteria</taxon>
        <taxon>Bacillati</taxon>
        <taxon>Actinomycetota</taxon>
        <taxon>Actinomycetes</taxon>
        <taxon>Kitasatosporales</taxon>
        <taxon>Streptomycetaceae</taxon>
        <taxon>Streptomyces</taxon>
    </lineage>
</organism>
<feature type="region of interest" description="Disordered" evidence="1">
    <location>
        <begin position="65"/>
        <end position="87"/>
    </location>
</feature>
<keyword evidence="3" id="KW-1185">Reference proteome</keyword>
<dbReference type="AlphaFoldDB" id="A0A1H8ZN82"/>
<evidence type="ECO:0000313" key="3">
    <source>
        <dbReference type="Proteomes" id="UP000199055"/>
    </source>
</evidence>
<dbReference type="STRING" id="403935.SAMN05216481_101624"/>
<reference evidence="2 3" key="1">
    <citation type="submission" date="2016-10" db="EMBL/GenBank/DDBJ databases">
        <authorList>
            <person name="de Groot N.N."/>
        </authorList>
    </citation>
    <scope>NUCLEOTIDE SEQUENCE [LARGE SCALE GENOMIC DNA]</scope>
    <source>
        <strain evidence="2 3">CGMCC 4.3519</strain>
    </source>
</reference>
<gene>
    <name evidence="2" type="ORF">SAMN05216481_101624</name>
</gene>
<sequence>MRPPTPFAPVPDRLGEPVVLVEALRVGDPLGHASWPRTVPGEELGLRDGDVAAELPGLVAAPPAGERMRCFAPPPRPAPTHRRRRRP</sequence>
<evidence type="ECO:0000256" key="1">
    <source>
        <dbReference type="SAM" id="MobiDB-lite"/>
    </source>
</evidence>